<proteinExistence type="predicted"/>
<sequence>MGSRKTLTQTGRTPKAQNRLSFKENESCPKRGFINRCISWAARSDVTFSTVLCTIHVAISLSHSGCIERDIILELAGLNRGFLIDTTAVSSLRNAVTLTHGYPNGKLSHVTEVWLEVVPWRKVDVVAEPLRETTTWQIGSSHEFLLGMISAARAVHQTKFGQRRHERESQGATELWKCSWPMSPNSIDNHPVVRVVQSPDHRQHTFRWHYSCDRVPTGQQPVQMLSAFWMSPIIQRMLHMQGGREREGPDQGPQVQLDRVELIRHCCGQDQFQGSPGLRIATTTFRTFSNTSRNALINIVLELLVFGQ</sequence>
<feature type="compositionally biased region" description="Polar residues" evidence="1">
    <location>
        <begin position="1"/>
        <end position="20"/>
    </location>
</feature>
<feature type="region of interest" description="Disordered" evidence="1">
    <location>
        <begin position="1"/>
        <end position="23"/>
    </location>
</feature>
<evidence type="ECO:0000256" key="1">
    <source>
        <dbReference type="SAM" id="MobiDB-lite"/>
    </source>
</evidence>
<gene>
    <name evidence="2" type="ORF">CIRG_09998</name>
</gene>
<accession>A0A0J6Y362</accession>
<dbReference type="AlphaFoldDB" id="A0A0J6Y362"/>
<reference evidence="3" key="1">
    <citation type="journal article" date="2010" name="Genome Res.">
        <title>Population genomic sequencing of Coccidioides fungi reveals recent hybridization and transposon control.</title>
        <authorList>
            <person name="Neafsey D.E."/>
            <person name="Barker B.M."/>
            <person name="Sharpton T.J."/>
            <person name="Stajich J.E."/>
            <person name="Park D.J."/>
            <person name="Whiston E."/>
            <person name="Hung C.-Y."/>
            <person name="McMahan C."/>
            <person name="White J."/>
            <person name="Sykes S."/>
            <person name="Heiman D."/>
            <person name="Young S."/>
            <person name="Zeng Q."/>
            <person name="Abouelleil A."/>
            <person name="Aftuck L."/>
            <person name="Bessette D."/>
            <person name="Brown A."/>
            <person name="FitzGerald M."/>
            <person name="Lui A."/>
            <person name="Macdonald J.P."/>
            <person name="Priest M."/>
            <person name="Orbach M.J."/>
            <person name="Galgiani J.N."/>
            <person name="Kirkland T.N."/>
            <person name="Cole G.T."/>
            <person name="Birren B.W."/>
            <person name="Henn M.R."/>
            <person name="Taylor J.W."/>
            <person name="Rounsley S.D."/>
        </authorList>
    </citation>
    <scope>NUCLEOTIDE SEQUENCE [LARGE SCALE GENOMIC DNA]</scope>
    <source>
        <strain evidence="3">RMSCC 2394</strain>
    </source>
</reference>
<evidence type="ECO:0000313" key="3">
    <source>
        <dbReference type="Proteomes" id="UP000054565"/>
    </source>
</evidence>
<organism evidence="2 3">
    <name type="scientific">Coccidioides immitis RMSCC 2394</name>
    <dbReference type="NCBI Taxonomy" id="404692"/>
    <lineage>
        <taxon>Eukaryota</taxon>
        <taxon>Fungi</taxon>
        <taxon>Dikarya</taxon>
        <taxon>Ascomycota</taxon>
        <taxon>Pezizomycotina</taxon>
        <taxon>Eurotiomycetes</taxon>
        <taxon>Eurotiomycetidae</taxon>
        <taxon>Onygenales</taxon>
        <taxon>Onygenaceae</taxon>
        <taxon>Coccidioides</taxon>
    </lineage>
</organism>
<name>A0A0J6Y362_COCIT</name>
<evidence type="ECO:0000313" key="2">
    <source>
        <dbReference type="EMBL" id="KMP02175.1"/>
    </source>
</evidence>
<dbReference type="Proteomes" id="UP000054565">
    <property type="component" value="Unassembled WGS sequence"/>
</dbReference>
<dbReference type="EMBL" id="DS028102">
    <property type="protein sequence ID" value="KMP02175.1"/>
    <property type="molecule type" value="Genomic_DNA"/>
</dbReference>
<protein>
    <submittedName>
        <fullName evidence="2">Uncharacterized protein</fullName>
    </submittedName>
</protein>